<evidence type="ECO:0000256" key="1">
    <source>
        <dbReference type="SAM" id="SignalP"/>
    </source>
</evidence>
<keyword evidence="1" id="KW-0732">Signal</keyword>
<feature type="chain" id="PRO_5045584731" evidence="1">
    <location>
        <begin position="21"/>
        <end position="404"/>
    </location>
</feature>
<dbReference type="InterPro" id="IPR050464">
    <property type="entry name" value="Zeta_carotene_desat/Oxidored"/>
</dbReference>
<feature type="signal peptide" evidence="1">
    <location>
        <begin position="1"/>
        <end position="20"/>
    </location>
</feature>
<dbReference type="Gene3D" id="3.90.660.20">
    <property type="entry name" value="Protoporphyrinogen oxidase, mitochondrial, domain 2"/>
    <property type="match status" value="1"/>
</dbReference>
<gene>
    <name evidence="3" type="ORF">R9Z33_21365</name>
</gene>
<dbReference type="InterPro" id="IPR036188">
    <property type="entry name" value="FAD/NAD-bd_sf"/>
</dbReference>
<dbReference type="Gene3D" id="1.10.3110.10">
    <property type="entry name" value="protoporphyrinogen ix oxidase, domain 3"/>
    <property type="match status" value="1"/>
</dbReference>
<dbReference type="RefSeq" id="WP_318648595.1">
    <property type="nucleotide sequence ID" value="NZ_CP137852.1"/>
</dbReference>
<name>A0ABZ0PG70_9PROT</name>
<dbReference type="PANTHER" id="PTHR42923">
    <property type="entry name" value="PROTOPORPHYRINOGEN OXIDASE"/>
    <property type="match status" value="1"/>
</dbReference>
<accession>A0ABZ0PG70</accession>
<evidence type="ECO:0000259" key="2">
    <source>
        <dbReference type="Pfam" id="PF01593"/>
    </source>
</evidence>
<dbReference type="InterPro" id="IPR002937">
    <property type="entry name" value="Amino_oxidase"/>
</dbReference>
<dbReference type="Gene3D" id="3.50.50.60">
    <property type="entry name" value="FAD/NAD(P)-binding domain"/>
    <property type="match status" value="1"/>
</dbReference>
<dbReference type="PANTHER" id="PTHR42923:SF47">
    <property type="entry name" value="BLR3003 PROTEIN"/>
    <property type="match status" value="1"/>
</dbReference>
<dbReference type="SUPFAM" id="SSF51905">
    <property type="entry name" value="FAD/NAD(P)-binding domain"/>
    <property type="match status" value="1"/>
</dbReference>
<sequence length="404" mass="42151">MTIHVIGAGMAGLAAAHALATQGQAVTLHEATPGAGGRARALPDGTDNGTHALIGCNTAALGFLDAIGARQYWVQPEPGGLPVHDCADGSSRLVALSPAGWWNGARRPAGVSWGGVLAMMAMALPFKDRTIAEAMAAHPAFLRGFVDPLVIAALNTPSAEASTRRLGQVLRKLGAPGAARLFVASRGLGPDLVEPALAVLATAGAEYSPGSRLRAIQVREGRATSLTFQDQDVMLGAADRVVLALPPWEATRMLPGLPAPDAFAPIVNLHFAFQPGGEVRFLGLLGALCQWVLVRPEGVAVTVSAGDAEAEQDVEELAPRAWAEILAAVRAFHLPGDWPLAPPPCRVIKERRATPRQRPGPIPAPPRRPLANLALAGDWTWPDLPATIEAAICSGQAAAREILR</sequence>
<evidence type="ECO:0000313" key="4">
    <source>
        <dbReference type="Proteomes" id="UP001305521"/>
    </source>
</evidence>
<dbReference type="EMBL" id="CP137852">
    <property type="protein sequence ID" value="WPB84631.1"/>
    <property type="molecule type" value="Genomic_DNA"/>
</dbReference>
<feature type="domain" description="Amine oxidase" evidence="2">
    <location>
        <begin position="10"/>
        <end position="403"/>
    </location>
</feature>
<evidence type="ECO:0000313" key="3">
    <source>
        <dbReference type="EMBL" id="WPB84631.1"/>
    </source>
</evidence>
<reference evidence="3 4" key="1">
    <citation type="submission" date="2023-11" db="EMBL/GenBank/DDBJ databases">
        <title>Arctic aerobic anoxygenic photoheterotroph Sediminicoccus rosea KRV36 adapts its photosynthesis to long days of polar summer.</title>
        <authorList>
            <person name="Tomasch J."/>
            <person name="Kopejtka K."/>
            <person name="Bily T."/>
            <person name="Gardiner A.T."/>
            <person name="Gardian Z."/>
            <person name="Shivaramu S."/>
            <person name="Koblizek M."/>
            <person name="Engelhardt F."/>
            <person name="Kaftan D."/>
        </authorList>
    </citation>
    <scope>NUCLEOTIDE SEQUENCE [LARGE SCALE GENOMIC DNA]</scope>
    <source>
        <strain evidence="3 4">R-30</strain>
    </source>
</reference>
<dbReference type="Proteomes" id="UP001305521">
    <property type="component" value="Chromosome"/>
</dbReference>
<keyword evidence="4" id="KW-1185">Reference proteome</keyword>
<protein>
    <submittedName>
        <fullName evidence="3">FAD-dependent oxidoreductase</fullName>
    </submittedName>
</protein>
<dbReference type="Pfam" id="PF01593">
    <property type="entry name" value="Amino_oxidase"/>
    <property type="match status" value="1"/>
</dbReference>
<organism evidence="3 4">
    <name type="scientific">Sediminicoccus rosea</name>
    <dbReference type="NCBI Taxonomy" id="1225128"/>
    <lineage>
        <taxon>Bacteria</taxon>
        <taxon>Pseudomonadati</taxon>
        <taxon>Pseudomonadota</taxon>
        <taxon>Alphaproteobacteria</taxon>
        <taxon>Acetobacterales</taxon>
        <taxon>Roseomonadaceae</taxon>
        <taxon>Sediminicoccus</taxon>
    </lineage>
</organism>
<proteinExistence type="predicted"/>